<dbReference type="OrthoDB" id="1749240at2759"/>
<dbReference type="Gene3D" id="3.40.395.10">
    <property type="entry name" value="Adenoviral Proteinase, Chain A"/>
    <property type="match status" value="1"/>
</dbReference>
<dbReference type="AlphaFoldDB" id="A0A9Q1GVN2"/>
<keyword evidence="4" id="KW-0812">Transmembrane</keyword>
<evidence type="ECO:0000256" key="3">
    <source>
        <dbReference type="ARBA" id="ARBA00022801"/>
    </source>
</evidence>
<evidence type="ECO:0000256" key="2">
    <source>
        <dbReference type="ARBA" id="ARBA00022670"/>
    </source>
</evidence>
<feature type="transmembrane region" description="Helical" evidence="4">
    <location>
        <begin position="12"/>
        <end position="35"/>
    </location>
</feature>
<keyword evidence="3" id="KW-0378">Hydrolase</keyword>
<gene>
    <name evidence="6" type="ORF">Cgig2_021397</name>
</gene>
<dbReference type="GO" id="GO:0008234">
    <property type="term" value="F:cysteine-type peptidase activity"/>
    <property type="evidence" value="ECO:0007669"/>
    <property type="project" value="InterPro"/>
</dbReference>
<dbReference type="InterPro" id="IPR038765">
    <property type="entry name" value="Papain-like_cys_pep_sf"/>
</dbReference>
<dbReference type="Proteomes" id="UP001153076">
    <property type="component" value="Unassembled WGS sequence"/>
</dbReference>
<name>A0A9Q1GVN2_9CARY</name>
<keyword evidence="7" id="KW-1185">Reference proteome</keyword>
<reference evidence="6" key="1">
    <citation type="submission" date="2022-04" db="EMBL/GenBank/DDBJ databases">
        <title>Carnegiea gigantea Genome sequencing and assembly v2.</title>
        <authorList>
            <person name="Copetti D."/>
            <person name="Sanderson M.J."/>
            <person name="Burquez A."/>
            <person name="Wojciechowski M.F."/>
        </authorList>
    </citation>
    <scope>NUCLEOTIDE SEQUENCE</scope>
    <source>
        <strain evidence="6">SGP5-SGP5p</strain>
        <tissue evidence="6">Aerial part</tissue>
    </source>
</reference>
<proteinExistence type="inferred from homology"/>
<keyword evidence="4" id="KW-1133">Transmembrane helix</keyword>
<organism evidence="6 7">
    <name type="scientific">Carnegiea gigantea</name>
    <dbReference type="NCBI Taxonomy" id="171969"/>
    <lineage>
        <taxon>Eukaryota</taxon>
        <taxon>Viridiplantae</taxon>
        <taxon>Streptophyta</taxon>
        <taxon>Embryophyta</taxon>
        <taxon>Tracheophyta</taxon>
        <taxon>Spermatophyta</taxon>
        <taxon>Magnoliopsida</taxon>
        <taxon>eudicotyledons</taxon>
        <taxon>Gunneridae</taxon>
        <taxon>Pentapetalae</taxon>
        <taxon>Caryophyllales</taxon>
        <taxon>Cactineae</taxon>
        <taxon>Cactaceae</taxon>
        <taxon>Cactoideae</taxon>
        <taxon>Echinocereeae</taxon>
        <taxon>Carnegiea</taxon>
    </lineage>
</organism>
<comment type="similarity">
    <text evidence="1">Belongs to the peptidase C48 family.</text>
</comment>
<dbReference type="InterPro" id="IPR003653">
    <property type="entry name" value="Peptidase_C48_C"/>
</dbReference>
<dbReference type="GO" id="GO:0006508">
    <property type="term" value="P:proteolysis"/>
    <property type="evidence" value="ECO:0007669"/>
    <property type="project" value="UniProtKB-KW"/>
</dbReference>
<sequence>MQLETQRTNRLNLNMADLVSFSIFYHMCSPILMYIKLHSFVLLDYREKLEASFGVSLKIILSQYARISVLFPILRSEHFFLIVFQFADKTMNIIDNLTLPKNPSARYDDCDTLLKRFFSKYLIQRGRPKAKEIKNFRTVYVKTDYQDNINLHDCGIYAMCHMNTYYGSIVKDAKSKVCHLNFTTFKQHVKRQYTT</sequence>
<accession>A0A9Q1GVN2</accession>
<evidence type="ECO:0000259" key="5">
    <source>
        <dbReference type="Pfam" id="PF02902"/>
    </source>
</evidence>
<evidence type="ECO:0000313" key="6">
    <source>
        <dbReference type="EMBL" id="KAJ8426039.1"/>
    </source>
</evidence>
<evidence type="ECO:0000256" key="1">
    <source>
        <dbReference type="ARBA" id="ARBA00005234"/>
    </source>
</evidence>
<keyword evidence="4" id="KW-0472">Membrane</keyword>
<protein>
    <recommendedName>
        <fullName evidence="5">Ubiquitin-like protease family profile domain-containing protein</fullName>
    </recommendedName>
</protein>
<dbReference type="Pfam" id="PF02902">
    <property type="entry name" value="Peptidase_C48"/>
    <property type="match status" value="1"/>
</dbReference>
<keyword evidence="2" id="KW-0645">Protease</keyword>
<evidence type="ECO:0000313" key="7">
    <source>
        <dbReference type="Proteomes" id="UP001153076"/>
    </source>
</evidence>
<dbReference type="EMBL" id="JAKOGI010001358">
    <property type="protein sequence ID" value="KAJ8426039.1"/>
    <property type="molecule type" value="Genomic_DNA"/>
</dbReference>
<comment type="caution">
    <text evidence="6">The sequence shown here is derived from an EMBL/GenBank/DDBJ whole genome shotgun (WGS) entry which is preliminary data.</text>
</comment>
<dbReference type="SUPFAM" id="SSF54001">
    <property type="entry name" value="Cysteine proteinases"/>
    <property type="match status" value="1"/>
</dbReference>
<evidence type="ECO:0000256" key="4">
    <source>
        <dbReference type="SAM" id="Phobius"/>
    </source>
</evidence>
<feature type="domain" description="Ubiquitin-like protease family profile" evidence="5">
    <location>
        <begin position="69"/>
        <end position="172"/>
    </location>
</feature>